<keyword evidence="4" id="KW-0808">Transferase</keyword>
<accession>A0A150JXI6</accession>
<evidence type="ECO:0000256" key="3">
    <source>
        <dbReference type="ARBA" id="ARBA00022598"/>
    </source>
</evidence>
<evidence type="ECO:0000256" key="19">
    <source>
        <dbReference type="ARBA" id="ARBA00029943"/>
    </source>
</evidence>
<dbReference type="PROSITE" id="PS50160">
    <property type="entry name" value="DNA_LIGASE_A3"/>
    <property type="match status" value="1"/>
</dbReference>
<keyword evidence="18" id="KW-0511">Multifunctional enzyme</keyword>
<dbReference type="NCBIfam" id="TIGR02776">
    <property type="entry name" value="NHEJ_ligase_prk"/>
    <property type="match status" value="1"/>
</dbReference>
<evidence type="ECO:0000256" key="16">
    <source>
        <dbReference type="ARBA" id="ARBA00023204"/>
    </source>
</evidence>
<dbReference type="GO" id="GO:0003887">
    <property type="term" value="F:DNA-directed DNA polymerase activity"/>
    <property type="evidence" value="ECO:0007669"/>
    <property type="project" value="UniProtKB-KW"/>
</dbReference>
<dbReference type="GO" id="GO:0006310">
    <property type="term" value="P:DNA recombination"/>
    <property type="evidence" value="ECO:0007669"/>
    <property type="project" value="UniProtKB-KW"/>
</dbReference>
<organism evidence="24 25">
    <name type="scientific">Heyndrickxia coagulans</name>
    <name type="common">Weizmannia coagulans</name>
    <dbReference type="NCBI Taxonomy" id="1398"/>
    <lineage>
        <taxon>Bacteria</taxon>
        <taxon>Bacillati</taxon>
        <taxon>Bacillota</taxon>
        <taxon>Bacilli</taxon>
        <taxon>Bacillales</taxon>
        <taxon>Bacillaceae</taxon>
        <taxon>Heyndrickxia</taxon>
    </lineage>
</organism>
<evidence type="ECO:0000256" key="14">
    <source>
        <dbReference type="ARBA" id="ARBA00023125"/>
    </source>
</evidence>
<keyword evidence="7" id="KW-0479">Metal-binding</keyword>
<dbReference type="InterPro" id="IPR033652">
    <property type="entry name" value="LigD_Pol-like_3"/>
</dbReference>
<keyword evidence="5" id="KW-0548">Nucleotidyltransferase</keyword>
<keyword evidence="10" id="KW-0378">Hydrolase</keyword>
<evidence type="ECO:0000256" key="5">
    <source>
        <dbReference type="ARBA" id="ARBA00022695"/>
    </source>
</evidence>
<evidence type="ECO:0000313" key="24">
    <source>
        <dbReference type="EMBL" id="KYC62065.1"/>
    </source>
</evidence>
<comment type="caution">
    <text evidence="24">The sequence shown here is derived from an EMBL/GenBank/DDBJ whole genome shotgun (WGS) entry which is preliminary data.</text>
</comment>
<dbReference type="Gene3D" id="3.90.920.10">
    <property type="entry name" value="DNA primase, PRIM domain"/>
    <property type="match status" value="1"/>
</dbReference>
<keyword evidence="14" id="KW-0238">DNA-binding</keyword>
<dbReference type="EMBL" id="LQYI01000133">
    <property type="protein sequence ID" value="KYC62065.1"/>
    <property type="molecule type" value="Genomic_DNA"/>
</dbReference>
<keyword evidence="17" id="KW-0464">Manganese</keyword>
<keyword evidence="13" id="KW-0239">DNA-directed DNA polymerase</keyword>
<sequence>MNPPRYVLQLLEKERVLEMKPMLPVLKWSLPDTGKWAYEIKYDGYRAILDWTKGGMRLWSRNGKDLLPQFPEIRTFLQTLEGRVKGQLPLRLDGELVLLENPYKAGFRELQRRGRMKAKAAAEKAKVRPAHYLVFDLLMLGGEDMAGKPYLQRKKVLEKFCETLALPLSPAPGETARVQQIPFTRDAPALKETVKNFNSEGIVAKQTDSKWEAGKRVETWIKVKNWKTAACFITAYDAKNGYFDAAVFKDGGIFPIGQFLFSMNPGEKQILAEAVRKNAANDENGVYTIDPSICVELFYLEWDGANLREPHFHRFRFDLSPDACTFEDFRLRNAAIPEEVEVTHPDKPLWKKRHVAKLDFLAYMRKISPFMLPFLSDRLLTVIRYPHGVFGEAFYQKNCPDYAPVFVDTAMHEDIRYIVCNHLKTLMWLSNQLAVEYHIPFQTVNSRFVSEIVFDFDPPSRNEFQLAVEAALLLKQVTDALHLESFVKISGNKGLQVYIPLPDGQFSWEDTRLFTEFMAAYFASKSPEHFTIERMKKKRGGKLYVDFVQHAEGKTIIAPYSMRGHEDALVAAPLFWKEVNASLSPDHFTIETVLSRVDRYGCPFARFFACKNGQPFAPVLAFLKQNKGHPI</sequence>
<dbReference type="GO" id="GO:0046872">
    <property type="term" value="F:metal ion binding"/>
    <property type="evidence" value="ECO:0007669"/>
    <property type="project" value="UniProtKB-KW"/>
</dbReference>
<evidence type="ECO:0000256" key="2">
    <source>
        <dbReference type="ARBA" id="ARBA00012727"/>
    </source>
</evidence>
<dbReference type="InterPro" id="IPR052171">
    <property type="entry name" value="NHEJ_LigD"/>
</dbReference>
<dbReference type="GO" id="GO:0006281">
    <property type="term" value="P:DNA repair"/>
    <property type="evidence" value="ECO:0007669"/>
    <property type="project" value="UniProtKB-KW"/>
</dbReference>
<evidence type="ECO:0000256" key="6">
    <source>
        <dbReference type="ARBA" id="ARBA00022722"/>
    </source>
</evidence>
<keyword evidence="16" id="KW-0234">DNA repair</keyword>
<evidence type="ECO:0000256" key="17">
    <source>
        <dbReference type="ARBA" id="ARBA00023211"/>
    </source>
</evidence>
<keyword evidence="6" id="KW-0540">Nuclease</keyword>
<evidence type="ECO:0000256" key="9">
    <source>
        <dbReference type="ARBA" id="ARBA00022763"/>
    </source>
</evidence>
<proteinExistence type="inferred from homology"/>
<dbReference type="CDD" id="cd07906">
    <property type="entry name" value="Adenylation_DNA_ligase_LigD_LigC"/>
    <property type="match status" value="1"/>
</dbReference>
<dbReference type="InterPro" id="IPR012310">
    <property type="entry name" value="DNA_ligase_ATP-dep_cent"/>
</dbReference>
<dbReference type="NCBIfam" id="TIGR02779">
    <property type="entry name" value="NHEJ_ligase_lig"/>
    <property type="match status" value="1"/>
</dbReference>
<evidence type="ECO:0000259" key="23">
    <source>
        <dbReference type="PROSITE" id="PS50160"/>
    </source>
</evidence>
<evidence type="ECO:0000256" key="13">
    <source>
        <dbReference type="ARBA" id="ARBA00022932"/>
    </source>
</evidence>
<dbReference type="Proteomes" id="UP000075304">
    <property type="component" value="Unassembled WGS sequence"/>
</dbReference>
<evidence type="ECO:0000256" key="18">
    <source>
        <dbReference type="ARBA" id="ARBA00023268"/>
    </source>
</evidence>
<dbReference type="InterPro" id="IPR014146">
    <property type="entry name" value="LigD_ligase_dom"/>
</dbReference>
<dbReference type="SUPFAM" id="SSF56091">
    <property type="entry name" value="DNA ligase/mRNA capping enzyme, catalytic domain"/>
    <property type="match status" value="1"/>
</dbReference>
<comment type="cofactor">
    <cofactor evidence="1">
        <name>Mn(2+)</name>
        <dbReference type="ChEBI" id="CHEBI:29035"/>
    </cofactor>
</comment>
<dbReference type="Gene3D" id="3.30.470.30">
    <property type="entry name" value="DNA ligase/mRNA capping enzyme"/>
    <property type="match status" value="1"/>
</dbReference>
<keyword evidence="9" id="KW-0227">DNA damage</keyword>
<dbReference type="GO" id="GO:0005524">
    <property type="term" value="F:ATP binding"/>
    <property type="evidence" value="ECO:0007669"/>
    <property type="project" value="UniProtKB-KW"/>
</dbReference>
<evidence type="ECO:0000256" key="11">
    <source>
        <dbReference type="ARBA" id="ARBA00022839"/>
    </source>
</evidence>
<dbReference type="NCBIfam" id="NF007211">
    <property type="entry name" value="PRK09633.1"/>
    <property type="match status" value="1"/>
</dbReference>
<gene>
    <name evidence="24" type="ORF">B4099_3562</name>
</gene>
<evidence type="ECO:0000256" key="10">
    <source>
        <dbReference type="ARBA" id="ARBA00022801"/>
    </source>
</evidence>
<evidence type="ECO:0000256" key="7">
    <source>
        <dbReference type="ARBA" id="ARBA00022723"/>
    </source>
</evidence>
<dbReference type="PROSITE" id="PS00333">
    <property type="entry name" value="DNA_LIGASE_A2"/>
    <property type="match status" value="1"/>
</dbReference>
<feature type="domain" description="ATP-dependent DNA ligase family profile" evidence="23">
    <location>
        <begin position="123"/>
        <end position="224"/>
    </location>
</feature>
<evidence type="ECO:0000256" key="4">
    <source>
        <dbReference type="ARBA" id="ARBA00022679"/>
    </source>
</evidence>
<dbReference type="EC" id="6.5.1.1" evidence="2"/>
<dbReference type="Pfam" id="PF01068">
    <property type="entry name" value="DNA_ligase_A_M"/>
    <property type="match status" value="1"/>
</dbReference>
<dbReference type="InterPro" id="IPR014143">
    <property type="entry name" value="NHEJ_ligase_prk"/>
</dbReference>
<comment type="similarity">
    <text evidence="22">In the N-terminal section; belongs to the LigD polymerase family.</text>
</comment>
<dbReference type="PANTHER" id="PTHR42705">
    <property type="entry name" value="BIFUNCTIONAL NON-HOMOLOGOUS END JOINING PROTEIN LIGD"/>
    <property type="match status" value="1"/>
</dbReference>
<evidence type="ECO:0000313" key="25">
    <source>
        <dbReference type="Proteomes" id="UP000075304"/>
    </source>
</evidence>
<dbReference type="PATRIC" id="fig|1398.25.peg.1114"/>
<evidence type="ECO:0000256" key="12">
    <source>
        <dbReference type="ARBA" id="ARBA00022840"/>
    </source>
</evidence>
<dbReference type="Gene3D" id="3.30.1490.70">
    <property type="match status" value="1"/>
</dbReference>
<keyword evidence="3 24" id="KW-0436">Ligase</keyword>
<dbReference type="InterPro" id="IPR016059">
    <property type="entry name" value="DNA_ligase_ATP-dep_CS"/>
</dbReference>
<evidence type="ECO:0000256" key="1">
    <source>
        <dbReference type="ARBA" id="ARBA00001936"/>
    </source>
</evidence>
<dbReference type="NCBIfam" id="TIGR02778">
    <property type="entry name" value="ligD_pol"/>
    <property type="match status" value="1"/>
</dbReference>
<dbReference type="AlphaFoldDB" id="A0A150JXI6"/>
<evidence type="ECO:0000256" key="20">
    <source>
        <dbReference type="ARBA" id="ARBA00034003"/>
    </source>
</evidence>
<evidence type="ECO:0000256" key="8">
    <source>
        <dbReference type="ARBA" id="ARBA00022741"/>
    </source>
</evidence>
<dbReference type="InterPro" id="IPR014145">
    <property type="entry name" value="LigD_pol_dom"/>
</dbReference>
<keyword evidence="11" id="KW-0269">Exonuclease</keyword>
<keyword evidence="12" id="KW-0067">ATP-binding</keyword>
<dbReference type="GO" id="GO:0003677">
    <property type="term" value="F:DNA binding"/>
    <property type="evidence" value="ECO:0007669"/>
    <property type="project" value="UniProtKB-KW"/>
</dbReference>
<reference evidence="24 25" key="1">
    <citation type="submission" date="2016-01" db="EMBL/GenBank/DDBJ databases">
        <title>Genome Sequences of Twelve Sporeforming Bacillus Species Isolated from Foods.</title>
        <authorList>
            <person name="Berendsen E.M."/>
            <person name="Wells-Bennik M.H."/>
            <person name="Krawcyk A.O."/>
            <person name="De Jong A."/>
            <person name="Holsappel S."/>
            <person name="Eijlander R.T."/>
            <person name="Kuipers O.P."/>
        </authorList>
    </citation>
    <scope>NUCLEOTIDE SEQUENCE [LARGE SCALE GENOMIC DNA]</scope>
    <source>
        <strain evidence="24 25">B4099</strain>
    </source>
</reference>
<dbReference type="PANTHER" id="PTHR42705:SF2">
    <property type="entry name" value="BIFUNCTIONAL NON-HOMOLOGOUS END JOINING PROTEIN LIGD"/>
    <property type="match status" value="1"/>
</dbReference>
<evidence type="ECO:0000256" key="15">
    <source>
        <dbReference type="ARBA" id="ARBA00023172"/>
    </source>
</evidence>
<keyword evidence="8" id="KW-0547">Nucleotide-binding</keyword>
<dbReference type="GO" id="GO:0003910">
    <property type="term" value="F:DNA ligase (ATP) activity"/>
    <property type="evidence" value="ECO:0007669"/>
    <property type="project" value="UniProtKB-EC"/>
</dbReference>
<name>A0A150JXI6_HEYCO</name>
<evidence type="ECO:0000256" key="21">
    <source>
        <dbReference type="ARBA" id="ARBA00049981"/>
    </source>
</evidence>
<comment type="catalytic activity">
    <reaction evidence="20">
        <text>ATP + (deoxyribonucleotide)n-3'-hydroxyl + 5'-phospho-(deoxyribonucleotide)m = (deoxyribonucleotide)n+m + AMP + diphosphate.</text>
        <dbReference type="EC" id="6.5.1.1"/>
    </reaction>
</comment>
<evidence type="ECO:0000256" key="22">
    <source>
        <dbReference type="ARBA" id="ARBA00049990"/>
    </source>
</evidence>
<protein>
    <recommendedName>
        <fullName evidence="2">DNA ligase (ATP)</fullName>
        <ecNumber evidence="2">6.5.1.1</ecNumber>
    </recommendedName>
    <alternativeName>
        <fullName evidence="19">NHEJ DNA polymerase</fullName>
    </alternativeName>
</protein>
<dbReference type="Pfam" id="PF21686">
    <property type="entry name" value="LigD_Prim-Pol"/>
    <property type="match status" value="1"/>
</dbReference>
<dbReference type="CDD" id="cd04866">
    <property type="entry name" value="LigD_Pol_like_3"/>
    <property type="match status" value="1"/>
</dbReference>
<dbReference type="GO" id="GO:0004527">
    <property type="term" value="F:exonuclease activity"/>
    <property type="evidence" value="ECO:0007669"/>
    <property type="project" value="UniProtKB-KW"/>
</dbReference>
<comment type="similarity">
    <text evidence="21">In the C-terminal section; belongs to the ATP-dependent DNA ligase family.</text>
</comment>
<keyword evidence="15" id="KW-0233">DNA recombination</keyword>